<accession>X0SJC7</accession>
<dbReference type="Gene3D" id="3.40.640.10">
    <property type="entry name" value="Type I PLP-dependent aspartate aminotransferase-like (Major domain)"/>
    <property type="match status" value="1"/>
</dbReference>
<comment type="caution">
    <text evidence="2">The sequence shown here is derived from an EMBL/GenBank/DDBJ whole genome shotgun (WGS) entry which is preliminary data.</text>
</comment>
<dbReference type="EMBL" id="BARS01005607">
    <property type="protein sequence ID" value="GAF75962.1"/>
    <property type="molecule type" value="Genomic_DNA"/>
</dbReference>
<dbReference type="InterPro" id="IPR015421">
    <property type="entry name" value="PyrdxlP-dep_Trfase_major"/>
</dbReference>
<protein>
    <recommendedName>
        <fullName evidence="1">Aminotransferase class I/classII large domain-containing protein</fullName>
    </recommendedName>
</protein>
<dbReference type="Gene3D" id="3.90.1150.10">
    <property type="entry name" value="Aspartate Aminotransferase, domain 1"/>
    <property type="match status" value="1"/>
</dbReference>
<dbReference type="AlphaFoldDB" id="X0SJC7"/>
<name>X0SJC7_9ZZZZ</name>
<dbReference type="InterPro" id="IPR015424">
    <property type="entry name" value="PyrdxlP-dep_Trfase"/>
</dbReference>
<evidence type="ECO:0000313" key="2">
    <source>
        <dbReference type="EMBL" id="GAF75962.1"/>
    </source>
</evidence>
<feature type="non-terminal residue" evidence="2">
    <location>
        <position position="103"/>
    </location>
</feature>
<dbReference type="InterPro" id="IPR015422">
    <property type="entry name" value="PyrdxlP-dep_Trfase_small"/>
</dbReference>
<gene>
    <name evidence="2" type="ORF">S01H1_10999</name>
</gene>
<dbReference type="SUPFAM" id="SSF53383">
    <property type="entry name" value="PLP-dependent transferases"/>
    <property type="match status" value="1"/>
</dbReference>
<proteinExistence type="predicted"/>
<dbReference type="GO" id="GO:0030170">
    <property type="term" value="F:pyridoxal phosphate binding"/>
    <property type="evidence" value="ECO:0007669"/>
    <property type="project" value="InterPro"/>
</dbReference>
<dbReference type="InterPro" id="IPR004839">
    <property type="entry name" value="Aminotransferase_I/II_large"/>
</dbReference>
<evidence type="ECO:0000259" key="1">
    <source>
        <dbReference type="Pfam" id="PF00155"/>
    </source>
</evidence>
<sequence length="103" mass="11681">MSDVKKHIVPWMHEAKYYSIQSVDDAYDNPHWARMSINECPMKPSDKVVQAVADAVKNGNRYPGTQNRLRTKIADLHGLSYENVWTGNGSSELIDATMRIFVA</sequence>
<feature type="domain" description="Aminotransferase class I/classII large" evidence="1">
    <location>
        <begin position="32"/>
        <end position="101"/>
    </location>
</feature>
<organism evidence="2">
    <name type="scientific">marine sediment metagenome</name>
    <dbReference type="NCBI Taxonomy" id="412755"/>
    <lineage>
        <taxon>unclassified sequences</taxon>
        <taxon>metagenomes</taxon>
        <taxon>ecological metagenomes</taxon>
    </lineage>
</organism>
<reference evidence="2" key="1">
    <citation type="journal article" date="2014" name="Front. Microbiol.">
        <title>High frequency of phylogenetically diverse reductive dehalogenase-homologous genes in deep subseafloor sedimentary metagenomes.</title>
        <authorList>
            <person name="Kawai M."/>
            <person name="Futagami T."/>
            <person name="Toyoda A."/>
            <person name="Takaki Y."/>
            <person name="Nishi S."/>
            <person name="Hori S."/>
            <person name="Arai W."/>
            <person name="Tsubouchi T."/>
            <person name="Morono Y."/>
            <person name="Uchiyama I."/>
            <person name="Ito T."/>
            <person name="Fujiyama A."/>
            <person name="Inagaki F."/>
            <person name="Takami H."/>
        </authorList>
    </citation>
    <scope>NUCLEOTIDE SEQUENCE</scope>
    <source>
        <strain evidence="2">Expedition CK06-06</strain>
    </source>
</reference>
<dbReference type="Pfam" id="PF00155">
    <property type="entry name" value="Aminotran_1_2"/>
    <property type="match status" value="1"/>
</dbReference>